<name>A0A9K3N400_HELAN</name>
<keyword evidence="2" id="KW-1185">Reference proteome</keyword>
<dbReference type="Gramene" id="mRNA:HanXRQr2_Chr10g0434601">
    <property type="protein sequence ID" value="CDS:HanXRQr2_Chr10g0434601.1"/>
    <property type="gene ID" value="HanXRQr2_Chr10g0434601"/>
</dbReference>
<organism evidence="1 2">
    <name type="scientific">Helianthus annuus</name>
    <name type="common">Common sunflower</name>
    <dbReference type="NCBI Taxonomy" id="4232"/>
    <lineage>
        <taxon>Eukaryota</taxon>
        <taxon>Viridiplantae</taxon>
        <taxon>Streptophyta</taxon>
        <taxon>Embryophyta</taxon>
        <taxon>Tracheophyta</taxon>
        <taxon>Spermatophyta</taxon>
        <taxon>Magnoliopsida</taxon>
        <taxon>eudicotyledons</taxon>
        <taxon>Gunneridae</taxon>
        <taxon>Pentapetalae</taxon>
        <taxon>asterids</taxon>
        <taxon>campanulids</taxon>
        <taxon>Asterales</taxon>
        <taxon>Asteraceae</taxon>
        <taxon>Asteroideae</taxon>
        <taxon>Heliantheae alliance</taxon>
        <taxon>Heliantheae</taxon>
        <taxon>Helianthus</taxon>
    </lineage>
</organism>
<gene>
    <name evidence="1" type="ORF">HanXRQr2_Chr10g0434601</name>
</gene>
<sequence>MNNWLKRPSQFPLYSNKHIHLIKNNLIQNLPQNQNCTNKNEYLIKTIFNSINIYT</sequence>
<evidence type="ECO:0000313" key="2">
    <source>
        <dbReference type="Proteomes" id="UP000215914"/>
    </source>
</evidence>
<comment type="caution">
    <text evidence="1">The sequence shown here is derived from an EMBL/GenBank/DDBJ whole genome shotgun (WGS) entry which is preliminary data.</text>
</comment>
<evidence type="ECO:0000313" key="1">
    <source>
        <dbReference type="EMBL" id="KAF5785930.1"/>
    </source>
</evidence>
<protein>
    <submittedName>
        <fullName evidence="1">Uncharacterized protein</fullName>
    </submittedName>
</protein>
<accession>A0A9K3N400</accession>
<dbReference type="AlphaFoldDB" id="A0A9K3N400"/>
<dbReference type="EMBL" id="MNCJ02000325">
    <property type="protein sequence ID" value="KAF5785930.1"/>
    <property type="molecule type" value="Genomic_DNA"/>
</dbReference>
<proteinExistence type="predicted"/>
<dbReference type="Proteomes" id="UP000215914">
    <property type="component" value="Unassembled WGS sequence"/>
</dbReference>
<reference evidence="1" key="1">
    <citation type="journal article" date="2017" name="Nature">
        <title>The sunflower genome provides insights into oil metabolism, flowering and Asterid evolution.</title>
        <authorList>
            <person name="Badouin H."/>
            <person name="Gouzy J."/>
            <person name="Grassa C.J."/>
            <person name="Murat F."/>
            <person name="Staton S.E."/>
            <person name="Cottret L."/>
            <person name="Lelandais-Briere C."/>
            <person name="Owens G.L."/>
            <person name="Carrere S."/>
            <person name="Mayjonade B."/>
            <person name="Legrand L."/>
            <person name="Gill N."/>
            <person name="Kane N.C."/>
            <person name="Bowers J.E."/>
            <person name="Hubner S."/>
            <person name="Bellec A."/>
            <person name="Berard A."/>
            <person name="Berges H."/>
            <person name="Blanchet N."/>
            <person name="Boniface M.C."/>
            <person name="Brunel D."/>
            <person name="Catrice O."/>
            <person name="Chaidir N."/>
            <person name="Claudel C."/>
            <person name="Donnadieu C."/>
            <person name="Faraut T."/>
            <person name="Fievet G."/>
            <person name="Helmstetter N."/>
            <person name="King M."/>
            <person name="Knapp S.J."/>
            <person name="Lai Z."/>
            <person name="Le Paslier M.C."/>
            <person name="Lippi Y."/>
            <person name="Lorenzon L."/>
            <person name="Mandel J.R."/>
            <person name="Marage G."/>
            <person name="Marchand G."/>
            <person name="Marquand E."/>
            <person name="Bret-Mestries E."/>
            <person name="Morien E."/>
            <person name="Nambeesan S."/>
            <person name="Nguyen T."/>
            <person name="Pegot-Espagnet P."/>
            <person name="Pouilly N."/>
            <person name="Raftis F."/>
            <person name="Sallet E."/>
            <person name="Schiex T."/>
            <person name="Thomas J."/>
            <person name="Vandecasteele C."/>
            <person name="Vares D."/>
            <person name="Vear F."/>
            <person name="Vautrin S."/>
            <person name="Crespi M."/>
            <person name="Mangin B."/>
            <person name="Burke J.M."/>
            <person name="Salse J."/>
            <person name="Munos S."/>
            <person name="Vincourt P."/>
            <person name="Rieseberg L.H."/>
            <person name="Langlade N.B."/>
        </authorList>
    </citation>
    <scope>NUCLEOTIDE SEQUENCE</scope>
    <source>
        <tissue evidence="1">Leaves</tissue>
    </source>
</reference>
<reference evidence="1" key="2">
    <citation type="submission" date="2020-06" db="EMBL/GenBank/DDBJ databases">
        <title>Helianthus annuus Genome sequencing and assembly Release 2.</title>
        <authorList>
            <person name="Gouzy J."/>
            <person name="Langlade N."/>
            <person name="Munos S."/>
        </authorList>
    </citation>
    <scope>NUCLEOTIDE SEQUENCE</scope>
    <source>
        <tissue evidence="1">Leaves</tissue>
    </source>
</reference>